<dbReference type="RefSeq" id="XP_024664458.1">
    <property type="nucleotide sequence ID" value="XM_024808690.1"/>
</dbReference>
<dbReference type="GO" id="GO:0006890">
    <property type="term" value="P:retrograde vesicle-mediated transport, Golgi to endoplasmic reticulum"/>
    <property type="evidence" value="ECO:0007669"/>
    <property type="project" value="TreeGrafter"/>
</dbReference>
<dbReference type="STRING" id="45607.A0A2T0FHN7"/>
<dbReference type="InterPro" id="IPR004932">
    <property type="entry name" value="Rer1"/>
</dbReference>
<dbReference type="GO" id="GO:0006621">
    <property type="term" value="P:protein retention in ER lumen"/>
    <property type="evidence" value="ECO:0007669"/>
    <property type="project" value="TreeGrafter"/>
</dbReference>
<feature type="transmembrane region" description="Helical" evidence="7">
    <location>
        <begin position="162"/>
        <end position="178"/>
    </location>
</feature>
<reference evidence="8 9" key="1">
    <citation type="submission" date="2017-04" db="EMBL/GenBank/DDBJ databases">
        <title>Genome sequencing of [Candida] sorbophila.</title>
        <authorList>
            <person name="Ahn J.O."/>
        </authorList>
    </citation>
    <scope>NUCLEOTIDE SEQUENCE [LARGE SCALE GENOMIC DNA]</scope>
    <source>
        <strain evidence="8 9">DS02</strain>
    </source>
</reference>
<dbReference type="AlphaFoldDB" id="A0A2T0FHN7"/>
<feature type="transmembrane region" description="Helical" evidence="7">
    <location>
        <begin position="75"/>
        <end position="94"/>
    </location>
</feature>
<dbReference type="GO" id="GO:0000139">
    <property type="term" value="C:Golgi membrane"/>
    <property type="evidence" value="ECO:0007669"/>
    <property type="project" value="TreeGrafter"/>
</dbReference>
<accession>A0A2T0FHN7</accession>
<dbReference type="OrthoDB" id="448250at2759"/>
<proteinExistence type="inferred from homology"/>
<evidence type="ECO:0000256" key="6">
    <source>
        <dbReference type="PIRNR" id="PIRNR016013"/>
    </source>
</evidence>
<dbReference type="PANTHER" id="PTHR10743">
    <property type="entry name" value="PROTEIN RER1"/>
    <property type="match status" value="1"/>
</dbReference>
<organism evidence="8 9">
    <name type="scientific">Wickerhamiella sorbophila</name>
    <dbReference type="NCBI Taxonomy" id="45607"/>
    <lineage>
        <taxon>Eukaryota</taxon>
        <taxon>Fungi</taxon>
        <taxon>Dikarya</taxon>
        <taxon>Ascomycota</taxon>
        <taxon>Saccharomycotina</taxon>
        <taxon>Dipodascomycetes</taxon>
        <taxon>Dipodascales</taxon>
        <taxon>Trichomonascaceae</taxon>
        <taxon>Wickerhamiella</taxon>
    </lineage>
</organism>
<keyword evidence="5 6" id="KW-0472">Membrane</keyword>
<comment type="similarity">
    <text evidence="2 6">Belongs to the RER1 family.</text>
</comment>
<evidence type="ECO:0000256" key="1">
    <source>
        <dbReference type="ARBA" id="ARBA00004141"/>
    </source>
</evidence>
<comment type="subcellular location">
    <subcellularLocation>
        <location evidence="1">Membrane</location>
        <topology evidence="1">Multi-pass membrane protein</topology>
    </subcellularLocation>
</comment>
<comment type="function">
    <text evidence="6">Involved in the retrieval of endoplasmic reticulum membrane proteins from the early Golgi compartment.</text>
</comment>
<dbReference type="Pfam" id="PF03248">
    <property type="entry name" value="Rer1"/>
    <property type="match status" value="1"/>
</dbReference>
<dbReference type="GeneID" id="36515881"/>
<name>A0A2T0FHN7_9ASCO</name>
<comment type="caution">
    <text evidence="8">The sequence shown here is derived from an EMBL/GenBank/DDBJ whole genome shotgun (WGS) entry which is preliminary data.</text>
</comment>
<keyword evidence="9" id="KW-1185">Reference proteome</keyword>
<dbReference type="GO" id="GO:0005783">
    <property type="term" value="C:endoplasmic reticulum"/>
    <property type="evidence" value="ECO:0007669"/>
    <property type="project" value="GOC"/>
</dbReference>
<sequence length="203" mass="23986">MPTFNPLYDAAIPRLEAVADLAMDKVQQGISQVREFGTGYQFYLDKIVPHVRARWFVLVALIELFMLRILLSRGWYIVCYGLGIYLLNLFLAFLTPKFDPSLEDDLRSTEEEEGTLPNNESDEFRPFIRRLPEFNFWYNAIRATVISLVLTCFSFTDLPVFWPILLVYFIILFILTMRRQIQHMVRYRYLPFNIGKKKFTNST</sequence>
<dbReference type="PIRSF" id="PIRSF016013">
    <property type="entry name" value="AtER_Rer1p"/>
    <property type="match status" value="1"/>
</dbReference>
<dbReference type="EMBL" id="NDIQ01000021">
    <property type="protein sequence ID" value="PRT54513.1"/>
    <property type="molecule type" value="Genomic_DNA"/>
</dbReference>
<protein>
    <recommendedName>
        <fullName evidence="6">Protein RER1</fullName>
    </recommendedName>
</protein>
<evidence type="ECO:0000256" key="2">
    <source>
        <dbReference type="ARBA" id="ARBA00006070"/>
    </source>
</evidence>
<dbReference type="Proteomes" id="UP000238350">
    <property type="component" value="Unassembled WGS sequence"/>
</dbReference>
<evidence type="ECO:0000256" key="3">
    <source>
        <dbReference type="ARBA" id="ARBA00022692"/>
    </source>
</evidence>
<evidence type="ECO:0000313" key="8">
    <source>
        <dbReference type="EMBL" id="PRT54513.1"/>
    </source>
</evidence>
<evidence type="ECO:0000256" key="5">
    <source>
        <dbReference type="ARBA" id="ARBA00023136"/>
    </source>
</evidence>
<feature type="transmembrane region" description="Helical" evidence="7">
    <location>
        <begin position="53"/>
        <end position="69"/>
    </location>
</feature>
<evidence type="ECO:0000313" key="9">
    <source>
        <dbReference type="Proteomes" id="UP000238350"/>
    </source>
</evidence>
<keyword evidence="3 7" id="KW-0812">Transmembrane</keyword>
<evidence type="ECO:0000256" key="7">
    <source>
        <dbReference type="SAM" id="Phobius"/>
    </source>
</evidence>
<gene>
    <name evidence="8" type="ORF">B9G98_02133</name>
</gene>
<dbReference type="PANTHER" id="PTHR10743:SF0">
    <property type="entry name" value="PROTEIN RER1"/>
    <property type="match status" value="1"/>
</dbReference>
<evidence type="ECO:0000256" key="4">
    <source>
        <dbReference type="ARBA" id="ARBA00022989"/>
    </source>
</evidence>
<keyword evidence="4 7" id="KW-1133">Transmembrane helix</keyword>